<gene>
    <name evidence="2" type="ORF">EYC87_18935</name>
</gene>
<feature type="transmembrane region" description="Helical" evidence="1">
    <location>
        <begin position="149"/>
        <end position="170"/>
    </location>
</feature>
<reference evidence="2" key="1">
    <citation type="submission" date="2019-02" db="EMBL/GenBank/DDBJ databases">
        <authorList>
            <person name="Li S.-H."/>
        </authorList>
    </citation>
    <scope>NUCLEOTIDE SEQUENCE</scope>
    <source>
        <strain evidence="2">IMCC8485</strain>
    </source>
</reference>
<sequence length="295" mass="30829">MKAIAEFAMRGRFQALLLAVGGSGSILFCWISAAVIALITLRKGVGNGAQLLLWALLPSGVLLYAVGDSGPLALIVGTTALAMVLRTTVSLSLSVLTGIAVGALSGLALVAFGGPYLEQMVTLFGDFLANLEQQLSQGGDAVQLPRPTAVQIAGMLGAGTGTMSILCLLLARYWQAALYNPGGFGGEFRLLRYTPAVATAMALAAAALSGLGPEYRTWAVIALLPLNFAGLALVHARVLAKGKGTGWLIGFYLAWLLLDPVKLMVVFVAIADSWFDFRQRWTGKPGTDVSSGEDD</sequence>
<proteinExistence type="predicted"/>
<dbReference type="EMBL" id="SHNP01000011">
    <property type="protein sequence ID" value="MCX2975655.1"/>
    <property type="molecule type" value="Genomic_DNA"/>
</dbReference>
<feature type="transmembrane region" description="Helical" evidence="1">
    <location>
        <begin position="61"/>
        <end position="84"/>
    </location>
</feature>
<evidence type="ECO:0008006" key="4">
    <source>
        <dbReference type="Google" id="ProtNLM"/>
    </source>
</evidence>
<feature type="transmembrane region" description="Helical" evidence="1">
    <location>
        <begin position="91"/>
        <end position="112"/>
    </location>
</feature>
<organism evidence="2 3">
    <name type="scientific">Candidatus Seongchinamella marina</name>
    <dbReference type="NCBI Taxonomy" id="2518990"/>
    <lineage>
        <taxon>Bacteria</taxon>
        <taxon>Pseudomonadati</taxon>
        <taxon>Pseudomonadota</taxon>
        <taxon>Gammaproteobacteria</taxon>
        <taxon>Cellvibrionales</taxon>
        <taxon>Halieaceae</taxon>
        <taxon>Seongchinamella</taxon>
    </lineage>
</organism>
<feature type="transmembrane region" description="Helical" evidence="1">
    <location>
        <begin position="246"/>
        <end position="271"/>
    </location>
</feature>
<name>A0ABT3T075_9GAMM</name>
<feature type="transmembrane region" description="Helical" evidence="1">
    <location>
        <begin position="190"/>
        <end position="209"/>
    </location>
</feature>
<accession>A0ABT3T075</accession>
<feature type="transmembrane region" description="Helical" evidence="1">
    <location>
        <begin position="16"/>
        <end position="41"/>
    </location>
</feature>
<protein>
    <recommendedName>
        <fullName evidence="4">DUF2232 domain-containing protein</fullName>
    </recommendedName>
</protein>
<feature type="transmembrane region" description="Helical" evidence="1">
    <location>
        <begin position="215"/>
        <end position="234"/>
    </location>
</feature>
<evidence type="ECO:0000256" key="1">
    <source>
        <dbReference type="SAM" id="Phobius"/>
    </source>
</evidence>
<keyword evidence="1" id="KW-0472">Membrane</keyword>
<keyword evidence="1" id="KW-0812">Transmembrane</keyword>
<evidence type="ECO:0000313" key="2">
    <source>
        <dbReference type="EMBL" id="MCX2975655.1"/>
    </source>
</evidence>
<dbReference type="Proteomes" id="UP001143307">
    <property type="component" value="Unassembled WGS sequence"/>
</dbReference>
<keyword evidence="3" id="KW-1185">Reference proteome</keyword>
<comment type="caution">
    <text evidence="2">The sequence shown here is derived from an EMBL/GenBank/DDBJ whole genome shotgun (WGS) entry which is preliminary data.</text>
</comment>
<keyword evidence="1" id="KW-1133">Transmembrane helix</keyword>
<dbReference type="RefSeq" id="WP_279254280.1">
    <property type="nucleotide sequence ID" value="NZ_SHNP01000011.1"/>
</dbReference>
<evidence type="ECO:0000313" key="3">
    <source>
        <dbReference type="Proteomes" id="UP001143307"/>
    </source>
</evidence>